<protein>
    <submittedName>
        <fullName evidence="1">Uncharacterized protein</fullName>
    </submittedName>
</protein>
<reference evidence="1 2" key="1">
    <citation type="journal article" date="2019" name="Nat. Ecol. Evol.">
        <title>Megaphylogeny resolves global patterns of mushroom evolution.</title>
        <authorList>
            <person name="Varga T."/>
            <person name="Krizsan K."/>
            <person name="Foldi C."/>
            <person name="Dima B."/>
            <person name="Sanchez-Garcia M."/>
            <person name="Sanchez-Ramirez S."/>
            <person name="Szollosi G.J."/>
            <person name="Szarkandi J.G."/>
            <person name="Papp V."/>
            <person name="Albert L."/>
            <person name="Andreopoulos W."/>
            <person name="Angelini C."/>
            <person name="Antonin V."/>
            <person name="Barry K.W."/>
            <person name="Bougher N.L."/>
            <person name="Buchanan P."/>
            <person name="Buyck B."/>
            <person name="Bense V."/>
            <person name="Catcheside P."/>
            <person name="Chovatia M."/>
            <person name="Cooper J."/>
            <person name="Damon W."/>
            <person name="Desjardin D."/>
            <person name="Finy P."/>
            <person name="Geml J."/>
            <person name="Haridas S."/>
            <person name="Hughes K."/>
            <person name="Justo A."/>
            <person name="Karasinski D."/>
            <person name="Kautmanova I."/>
            <person name="Kiss B."/>
            <person name="Kocsube S."/>
            <person name="Kotiranta H."/>
            <person name="LaButti K.M."/>
            <person name="Lechner B.E."/>
            <person name="Liimatainen K."/>
            <person name="Lipzen A."/>
            <person name="Lukacs Z."/>
            <person name="Mihaltcheva S."/>
            <person name="Morgado L.N."/>
            <person name="Niskanen T."/>
            <person name="Noordeloos M.E."/>
            <person name="Ohm R.A."/>
            <person name="Ortiz-Santana B."/>
            <person name="Ovrebo C."/>
            <person name="Racz N."/>
            <person name="Riley R."/>
            <person name="Savchenko A."/>
            <person name="Shiryaev A."/>
            <person name="Soop K."/>
            <person name="Spirin V."/>
            <person name="Szebenyi C."/>
            <person name="Tomsovsky M."/>
            <person name="Tulloss R.E."/>
            <person name="Uehling J."/>
            <person name="Grigoriev I.V."/>
            <person name="Vagvolgyi C."/>
            <person name="Papp T."/>
            <person name="Martin F.M."/>
            <person name="Miettinen O."/>
            <person name="Hibbett D.S."/>
            <person name="Nagy L.G."/>
        </authorList>
    </citation>
    <scope>NUCLEOTIDE SEQUENCE [LARGE SCALE GENOMIC DNA]</scope>
    <source>
        <strain evidence="1 2">FP101781</strain>
    </source>
</reference>
<organism evidence="1 2">
    <name type="scientific">Coprinellus micaceus</name>
    <name type="common">Glistening ink-cap mushroom</name>
    <name type="synonym">Coprinus micaceus</name>
    <dbReference type="NCBI Taxonomy" id="71717"/>
    <lineage>
        <taxon>Eukaryota</taxon>
        <taxon>Fungi</taxon>
        <taxon>Dikarya</taxon>
        <taxon>Basidiomycota</taxon>
        <taxon>Agaricomycotina</taxon>
        <taxon>Agaricomycetes</taxon>
        <taxon>Agaricomycetidae</taxon>
        <taxon>Agaricales</taxon>
        <taxon>Agaricineae</taxon>
        <taxon>Psathyrellaceae</taxon>
        <taxon>Coprinellus</taxon>
    </lineage>
</organism>
<dbReference type="AlphaFoldDB" id="A0A4Y7SFP3"/>
<accession>A0A4Y7SFP3</accession>
<comment type="caution">
    <text evidence="1">The sequence shown here is derived from an EMBL/GenBank/DDBJ whole genome shotgun (WGS) entry which is preliminary data.</text>
</comment>
<name>A0A4Y7SFP3_COPMI</name>
<evidence type="ECO:0000313" key="2">
    <source>
        <dbReference type="Proteomes" id="UP000298030"/>
    </source>
</evidence>
<proteinExistence type="predicted"/>
<keyword evidence="2" id="KW-1185">Reference proteome</keyword>
<dbReference type="Proteomes" id="UP000298030">
    <property type="component" value="Unassembled WGS sequence"/>
</dbReference>
<evidence type="ECO:0000313" key="1">
    <source>
        <dbReference type="EMBL" id="TEB20318.1"/>
    </source>
</evidence>
<gene>
    <name evidence="1" type="ORF">FA13DRAFT_242577</name>
</gene>
<sequence>MVDFRLCSIRRAVGLNLRPQRQFRIRAQVLFNSGRRRTRSTLGSQSLFGEARARTYDNRRFPDPQGSYPLTPIPTFPSFPSGAHLIPHAYLVRSLNGNNTECLGGSTLICDEGKERPIARAWACCGVSLTPQSVIHESMEGLYRLCASAVRRTSTPTRLSTL</sequence>
<dbReference type="EMBL" id="QPFP01000144">
    <property type="protein sequence ID" value="TEB20318.1"/>
    <property type="molecule type" value="Genomic_DNA"/>
</dbReference>